<reference evidence="1 2" key="1">
    <citation type="submission" date="2021-02" db="EMBL/GenBank/DDBJ databases">
        <title>Leptospira ainlahdjerensis sp. nov., Leptospira ainazelensis sp. nov., Leptospira abararensis sp. nov. and Leptospira chreensis sp. nov., four new species isolated from water sources in Algeria.</title>
        <authorList>
            <person name="Amara Korba A."/>
            <person name="Kainiu M."/>
            <person name="Vincent A.T."/>
            <person name="Mariet J.-F."/>
            <person name="Veyrier F.J."/>
            <person name="Goarant C."/>
            <person name="Picardeau M."/>
        </authorList>
    </citation>
    <scope>NUCLEOTIDE SEQUENCE [LARGE SCALE GENOMIC DNA]</scope>
    <source>
        <strain evidence="1 2">201903070</strain>
    </source>
</reference>
<evidence type="ECO:0000313" key="1">
    <source>
        <dbReference type="EMBL" id="MBM9579058.1"/>
    </source>
</evidence>
<sequence length="190" mass="22243">MGSFTKQSFFVFFLFCSLFFLSDLGAGFPKKPVYCLARVSGYFASLQNWYEDSYPDFFELFREDLREYLKISNLPALRRCILQSIGKMERRDYFISAYMFADPDLKEIEPDPSLAVETGKILLRHCHAKISEECNRFLPNLLAGLAINSYRIGNRNEAKRYKAEAYRWSKQNGEDFGARSEEEWNILDKI</sequence>
<proteinExistence type="predicted"/>
<protein>
    <recommendedName>
        <fullName evidence="3">HEAT repeat domain-containing protein</fullName>
    </recommendedName>
</protein>
<keyword evidence="2" id="KW-1185">Reference proteome</keyword>
<dbReference type="Proteomes" id="UP000724686">
    <property type="component" value="Unassembled WGS sequence"/>
</dbReference>
<evidence type="ECO:0008006" key="3">
    <source>
        <dbReference type="Google" id="ProtNLM"/>
    </source>
</evidence>
<dbReference type="EMBL" id="JAFFPU010000073">
    <property type="protein sequence ID" value="MBM9579058.1"/>
    <property type="molecule type" value="Genomic_DNA"/>
</dbReference>
<dbReference type="RefSeq" id="WP_205281021.1">
    <property type="nucleotide sequence ID" value="NZ_JAFFPU010000073.1"/>
</dbReference>
<accession>A0ABS2UGI2</accession>
<gene>
    <name evidence="1" type="ORF">JWG45_18070</name>
</gene>
<comment type="caution">
    <text evidence="1">The sequence shown here is derived from an EMBL/GenBank/DDBJ whole genome shotgun (WGS) entry which is preliminary data.</text>
</comment>
<evidence type="ECO:0000313" key="2">
    <source>
        <dbReference type="Proteomes" id="UP000724686"/>
    </source>
</evidence>
<organism evidence="1 2">
    <name type="scientific">Leptospira ainlahdjerensis</name>
    <dbReference type="NCBI Taxonomy" id="2810033"/>
    <lineage>
        <taxon>Bacteria</taxon>
        <taxon>Pseudomonadati</taxon>
        <taxon>Spirochaetota</taxon>
        <taxon>Spirochaetia</taxon>
        <taxon>Leptospirales</taxon>
        <taxon>Leptospiraceae</taxon>
        <taxon>Leptospira</taxon>
    </lineage>
</organism>
<name>A0ABS2UGI2_9LEPT</name>